<sequence length="119" mass="13440">MDEMKNESGMYDGLFDFDQDGKLNILEKSAEMDYFAEQVERANSQSKQLCDAVWKAIGGSFDQEGNPIRVEEKQVELTCEFVKKEDLSGDNETDGDVLDISVSPEVINQIYDMANRGEL</sequence>
<dbReference type="AlphaFoldDB" id="A0A6L5YSP0"/>
<accession>A0A6L5YSP0</accession>
<evidence type="ECO:0000313" key="1">
    <source>
        <dbReference type="EMBL" id="MST75474.1"/>
    </source>
</evidence>
<dbReference type="EMBL" id="VUNI01000019">
    <property type="protein sequence ID" value="MST75474.1"/>
    <property type="molecule type" value="Genomic_DNA"/>
</dbReference>
<evidence type="ECO:0000313" key="2">
    <source>
        <dbReference type="Proteomes" id="UP000474024"/>
    </source>
</evidence>
<dbReference type="Proteomes" id="UP000474024">
    <property type="component" value="Unassembled WGS sequence"/>
</dbReference>
<comment type="caution">
    <text evidence="1">The sequence shown here is derived from an EMBL/GenBank/DDBJ whole genome shotgun (WGS) entry which is preliminary data.</text>
</comment>
<proteinExistence type="predicted"/>
<gene>
    <name evidence="1" type="ORF">FYJ75_10665</name>
</gene>
<keyword evidence="2" id="KW-1185">Reference proteome</keyword>
<reference evidence="1 2" key="1">
    <citation type="submission" date="2019-08" db="EMBL/GenBank/DDBJ databases">
        <title>In-depth cultivation of the pig gut microbiome towards novel bacterial diversity and tailored functional studies.</title>
        <authorList>
            <person name="Wylensek D."/>
            <person name="Hitch T.C.A."/>
            <person name="Clavel T."/>
        </authorList>
    </citation>
    <scope>NUCLEOTIDE SEQUENCE [LARGE SCALE GENOMIC DNA]</scope>
    <source>
        <strain evidence="1 2">MUC/MUC-530-WT-4D</strain>
    </source>
</reference>
<organism evidence="1 2">
    <name type="scientific">Roseburia porci</name>
    <dbReference type="NCBI Taxonomy" id="2605790"/>
    <lineage>
        <taxon>Bacteria</taxon>
        <taxon>Bacillati</taxon>
        <taxon>Bacillota</taxon>
        <taxon>Clostridia</taxon>
        <taxon>Lachnospirales</taxon>
        <taxon>Lachnospiraceae</taxon>
        <taxon>Roseburia</taxon>
    </lineage>
</organism>
<protein>
    <submittedName>
        <fullName evidence="1">Uncharacterized protein</fullName>
    </submittedName>
</protein>
<name>A0A6L5YSP0_9FIRM</name>